<dbReference type="PANTHER" id="PTHR34418:SF3">
    <property type="entry name" value="NUCLEAR PORE COMPLEX PROTEIN NUP214"/>
    <property type="match status" value="1"/>
</dbReference>
<dbReference type="Proteomes" id="UP000007305">
    <property type="component" value="Chromosome 4"/>
</dbReference>
<dbReference type="EnsemblPlants" id="Zm00001eb202920_T001">
    <property type="protein sequence ID" value="Zm00001eb202920_P001"/>
    <property type="gene ID" value="Zm00001eb202920"/>
</dbReference>
<evidence type="ECO:0008006" key="6">
    <source>
        <dbReference type="Google" id="ProtNLM"/>
    </source>
</evidence>
<dbReference type="AlphaFoldDB" id="A0A804P1X9"/>
<dbReference type="InterPro" id="IPR011990">
    <property type="entry name" value="TPR-like_helical_dom_sf"/>
</dbReference>
<dbReference type="PANTHER" id="PTHR34418">
    <property type="entry name" value="NUCLEAR PORE COMPLEX PROTEIN NUP214 ISOFORM X1"/>
    <property type="match status" value="1"/>
</dbReference>
<accession>A0A804P1X9</accession>
<dbReference type="InterPro" id="IPR044694">
    <property type="entry name" value="NUP214"/>
</dbReference>
<dbReference type="Gramene" id="Zm00001eb202920_T001">
    <property type="protein sequence ID" value="Zm00001eb202920_P001"/>
    <property type="gene ID" value="Zm00001eb202920"/>
</dbReference>
<reference evidence="5" key="1">
    <citation type="journal article" date="2009" name="Science">
        <title>The B73 maize genome: complexity, diversity, and dynamics.</title>
        <authorList>
            <person name="Schnable P.S."/>
            <person name="Ware D."/>
            <person name="Fulton R.S."/>
            <person name="Stein J.C."/>
            <person name="Wei F."/>
            <person name="Pasternak S."/>
            <person name="Liang C."/>
            <person name="Zhang J."/>
            <person name="Fulton L."/>
            <person name="Graves T.A."/>
            <person name="Minx P."/>
            <person name="Reily A.D."/>
            <person name="Courtney L."/>
            <person name="Kruchowski S.S."/>
            <person name="Tomlinson C."/>
            <person name="Strong C."/>
            <person name="Delehaunty K."/>
            <person name="Fronick C."/>
            <person name="Courtney B."/>
            <person name="Rock S.M."/>
            <person name="Belter E."/>
            <person name="Du F."/>
            <person name="Kim K."/>
            <person name="Abbott R.M."/>
            <person name="Cotton M."/>
            <person name="Levy A."/>
            <person name="Marchetto P."/>
            <person name="Ochoa K."/>
            <person name="Jackson S.M."/>
            <person name="Gillam B."/>
            <person name="Chen W."/>
            <person name="Yan L."/>
            <person name="Higginbotham J."/>
            <person name="Cardenas M."/>
            <person name="Waligorski J."/>
            <person name="Applebaum E."/>
            <person name="Phelps L."/>
            <person name="Falcone J."/>
            <person name="Kanchi K."/>
            <person name="Thane T."/>
            <person name="Scimone A."/>
            <person name="Thane N."/>
            <person name="Henke J."/>
            <person name="Wang T."/>
            <person name="Ruppert J."/>
            <person name="Shah N."/>
            <person name="Rotter K."/>
            <person name="Hodges J."/>
            <person name="Ingenthron E."/>
            <person name="Cordes M."/>
            <person name="Kohlberg S."/>
            <person name="Sgro J."/>
            <person name="Delgado B."/>
            <person name="Mead K."/>
            <person name="Chinwalla A."/>
            <person name="Leonard S."/>
            <person name="Crouse K."/>
            <person name="Collura K."/>
            <person name="Kudrna D."/>
            <person name="Currie J."/>
            <person name="He R."/>
            <person name="Angelova A."/>
            <person name="Rajasekar S."/>
            <person name="Mueller T."/>
            <person name="Lomeli R."/>
            <person name="Scara G."/>
            <person name="Ko A."/>
            <person name="Delaney K."/>
            <person name="Wissotski M."/>
            <person name="Lopez G."/>
            <person name="Campos D."/>
            <person name="Braidotti M."/>
            <person name="Ashley E."/>
            <person name="Golser W."/>
            <person name="Kim H."/>
            <person name="Lee S."/>
            <person name="Lin J."/>
            <person name="Dujmic Z."/>
            <person name="Kim W."/>
            <person name="Talag J."/>
            <person name="Zuccolo A."/>
            <person name="Fan C."/>
            <person name="Sebastian A."/>
            <person name="Kramer M."/>
            <person name="Spiegel L."/>
            <person name="Nascimento L."/>
            <person name="Zutavern T."/>
            <person name="Miller B."/>
            <person name="Ambroise C."/>
            <person name="Muller S."/>
            <person name="Spooner W."/>
            <person name="Narechania A."/>
            <person name="Ren L."/>
            <person name="Wei S."/>
            <person name="Kumari S."/>
            <person name="Faga B."/>
            <person name="Levy M.J."/>
            <person name="McMahan L."/>
            <person name="Van Buren P."/>
            <person name="Vaughn M.W."/>
            <person name="Ying K."/>
            <person name="Yeh C.-T."/>
            <person name="Emrich S.J."/>
            <person name="Jia Y."/>
            <person name="Kalyanaraman A."/>
            <person name="Hsia A.-P."/>
            <person name="Barbazuk W.B."/>
            <person name="Baucom R.S."/>
            <person name="Brutnell T.P."/>
            <person name="Carpita N.C."/>
            <person name="Chaparro C."/>
            <person name="Chia J.-M."/>
            <person name="Deragon J.-M."/>
            <person name="Estill J.C."/>
            <person name="Fu Y."/>
            <person name="Jeddeloh J.A."/>
            <person name="Han Y."/>
            <person name="Lee H."/>
            <person name="Li P."/>
            <person name="Lisch D.R."/>
            <person name="Liu S."/>
            <person name="Liu Z."/>
            <person name="Nagel D.H."/>
            <person name="McCann M.C."/>
            <person name="SanMiguel P."/>
            <person name="Myers A.M."/>
            <person name="Nettleton D."/>
            <person name="Nguyen J."/>
            <person name="Penning B.W."/>
            <person name="Ponnala L."/>
            <person name="Schneider K.L."/>
            <person name="Schwartz D.C."/>
            <person name="Sharma A."/>
            <person name="Soderlund C."/>
            <person name="Springer N.M."/>
            <person name="Sun Q."/>
            <person name="Wang H."/>
            <person name="Waterman M."/>
            <person name="Westerman R."/>
            <person name="Wolfgruber T.K."/>
            <person name="Yang L."/>
            <person name="Yu Y."/>
            <person name="Zhang L."/>
            <person name="Zhou S."/>
            <person name="Zhu Q."/>
            <person name="Bennetzen J.L."/>
            <person name="Dawe R.K."/>
            <person name="Jiang J."/>
            <person name="Jiang N."/>
            <person name="Presting G.G."/>
            <person name="Wessler S.R."/>
            <person name="Aluru S."/>
            <person name="Martienssen R.A."/>
            <person name="Clifton S.W."/>
            <person name="McCombie W.R."/>
            <person name="Wing R.A."/>
            <person name="Wilson R.K."/>
        </authorList>
    </citation>
    <scope>NUCLEOTIDE SEQUENCE [LARGE SCALE GENOMIC DNA]</scope>
    <source>
        <strain evidence="5">cv. B73</strain>
    </source>
</reference>
<feature type="compositionally biased region" description="Low complexity" evidence="3">
    <location>
        <begin position="58"/>
        <end position="67"/>
    </location>
</feature>
<reference evidence="4" key="3">
    <citation type="submission" date="2021-05" db="UniProtKB">
        <authorList>
            <consortium name="EnsemblPlants"/>
        </authorList>
    </citation>
    <scope>IDENTIFICATION</scope>
    <source>
        <strain evidence="4">cv. B73</strain>
    </source>
</reference>
<evidence type="ECO:0000256" key="1">
    <source>
        <dbReference type="PROSITE-ProRule" id="PRU00339"/>
    </source>
</evidence>
<organism evidence="4 5">
    <name type="scientific">Zea mays</name>
    <name type="common">Maize</name>
    <dbReference type="NCBI Taxonomy" id="4577"/>
    <lineage>
        <taxon>Eukaryota</taxon>
        <taxon>Viridiplantae</taxon>
        <taxon>Streptophyta</taxon>
        <taxon>Embryophyta</taxon>
        <taxon>Tracheophyta</taxon>
        <taxon>Spermatophyta</taxon>
        <taxon>Magnoliopsida</taxon>
        <taxon>Liliopsida</taxon>
        <taxon>Poales</taxon>
        <taxon>Poaceae</taxon>
        <taxon>PACMAD clade</taxon>
        <taxon>Panicoideae</taxon>
        <taxon>Andropogonodae</taxon>
        <taxon>Andropogoneae</taxon>
        <taxon>Tripsacinae</taxon>
        <taxon>Zea</taxon>
    </lineage>
</organism>
<feature type="region of interest" description="Disordered" evidence="3">
    <location>
        <begin position="1"/>
        <end position="80"/>
    </location>
</feature>
<dbReference type="InParanoid" id="A0A804P1X9"/>
<protein>
    <recommendedName>
        <fullName evidence="6">Tetratricopeptide repeat (TPR)-like superfamily protein</fullName>
    </recommendedName>
</protein>
<reference evidence="4" key="2">
    <citation type="submission" date="2019-07" db="EMBL/GenBank/DDBJ databases">
        <authorList>
            <person name="Seetharam A."/>
            <person name="Woodhouse M."/>
            <person name="Cannon E."/>
        </authorList>
    </citation>
    <scope>NUCLEOTIDE SEQUENCE [LARGE SCALE GENOMIC DNA]</scope>
    <source>
        <strain evidence="4">cv. B73</strain>
    </source>
</reference>
<feature type="coiled-coil region" evidence="2">
    <location>
        <begin position="236"/>
        <end position="263"/>
    </location>
</feature>
<feature type="compositionally biased region" description="Basic and acidic residues" evidence="3">
    <location>
        <begin position="40"/>
        <end position="55"/>
    </location>
</feature>
<keyword evidence="1" id="KW-0802">TPR repeat</keyword>
<dbReference type="GO" id="GO:0017056">
    <property type="term" value="F:structural constituent of nuclear pore"/>
    <property type="evidence" value="ECO:0007669"/>
    <property type="project" value="InterPro"/>
</dbReference>
<evidence type="ECO:0000313" key="5">
    <source>
        <dbReference type="Proteomes" id="UP000007305"/>
    </source>
</evidence>
<evidence type="ECO:0000313" key="4">
    <source>
        <dbReference type="EnsemblPlants" id="Zm00001eb202920_P001"/>
    </source>
</evidence>
<name>A0A804P1X9_MAIZE</name>
<keyword evidence="2" id="KW-0175">Coiled coil</keyword>
<evidence type="ECO:0000256" key="3">
    <source>
        <dbReference type="SAM" id="MobiDB-lite"/>
    </source>
</evidence>
<keyword evidence="5" id="KW-1185">Reference proteome</keyword>
<evidence type="ECO:0000256" key="2">
    <source>
        <dbReference type="SAM" id="Coils"/>
    </source>
</evidence>
<sequence length="540" mass="60927">MGDNYDDEGELIVNLDKWEPSPEHQPYEDLDDDLDGGGDWTRDRSPTPVHGDDGGVGKSSSDKFFGGNQQSHSTPKKPQEKFDVGVLETSCSYSAAVPAGTSSKRHVARKWKRSLSDPFCSRPHSAPELVSGCKGSPLVPVAPEDRDVGFRDACITIQQRSLSMFEDGLQNFLQLLQVFKRKVEEQCSKIEDLRNNMFQVSARQTYMKGIVSQSSDNQYWDIWNRQKLSPEFEVKRQNILRANQDLTNQLVELERHFNNLEMNRSGETGRVASNLRAVYSNKSSSRQVLRECHGDAATVPDDDSIDQSDGRIHDDEGKVTLATDVNEYVTSVANSNEENLDITSVQQSEVTRADFLDVISNTEYNLTSTPDYATSSAPLQDSASQSLQENRQFQNISPFSSFMDFNLCITESFTCLNVIDVKEFIAVYHTPLRRCLDQDGVDLMEDVHLSPKNTHAHALLGKYYEKKGLIAEAWEAFKTATSIDPDHAMNLRSSEAKLFIKMALFRLVVWHVMMASNHQCYGWPPQARGLLQLLDRDLWC</sequence>
<proteinExistence type="predicted"/>
<dbReference type="GO" id="GO:0006405">
    <property type="term" value="P:RNA export from nucleus"/>
    <property type="evidence" value="ECO:0007669"/>
    <property type="project" value="InterPro"/>
</dbReference>
<dbReference type="SUPFAM" id="SSF48452">
    <property type="entry name" value="TPR-like"/>
    <property type="match status" value="1"/>
</dbReference>
<feature type="region of interest" description="Disordered" evidence="3">
    <location>
        <begin position="294"/>
        <end position="315"/>
    </location>
</feature>
<dbReference type="Gene3D" id="1.25.40.10">
    <property type="entry name" value="Tetratricopeptide repeat domain"/>
    <property type="match status" value="1"/>
</dbReference>
<feature type="repeat" description="TPR" evidence="1">
    <location>
        <begin position="454"/>
        <end position="487"/>
    </location>
</feature>
<feature type="compositionally biased region" description="Basic and acidic residues" evidence="3">
    <location>
        <begin position="16"/>
        <end position="27"/>
    </location>
</feature>
<dbReference type="InterPro" id="IPR019734">
    <property type="entry name" value="TPR_rpt"/>
</dbReference>
<dbReference type="PROSITE" id="PS50005">
    <property type="entry name" value="TPR"/>
    <property type="match status" value="1"/>
</dbReference>
<feature type="compositionally biased region" description="Acidic residues" evidence="3">
    <location>
        <begin position="1"/>
        <end position="10"/>
    </location>
</feature>